<evidence type="ECO:0000256" key="5">
    <source>
        <dbReference type="SAM" id="MobiDB-lite"/>
    </source>
</evidence>
<sequence>MDRMSRQPKLRPKSYIPGFPDAIYDLSAVQSLSQLESRAGLIDDKHDQRVFRVKRKHVLKACDRCRVKKTKCDGKQPCNRCSAYNHPCLFRERKATQTKVYSRGFVEMLESHHSLVVKALQKLYKLCLNQEGFPGEPLVESPDGYPLTHAILDRLGLIKQAEESHEDAEEDTEDLQFLRLLSTSTDSSAASDPSPEPATPPDPSPCTSSPVTLSPRTGGPWKWEFPPVPTGHAGHYQSLAQPGFQGISLSRPSLEPAHPTSEAKMPQSVGPISNPNHHYSYYENDHCNGLPSKTCFALPGAPTAPGFHPATTAPGMPVDMLSDYALPMTDHQAMYPTVAPGWNYPCG</sequence>
<dbReference type="GeneID" id="36526025"/>
<reference evidence="7 8" key="1">
    <citation type="submission" date="2017-12" db="EMBL/GenBank/DDBJ databases">
        <authorList>
            <consortium name="DOE Joint Genome Institute"/>
            <person name="Haridas S."/>
            <person name="Kjaerbolling I."/>
            <person name="Vesth T.C."/>
            <person name="Frisvad J.C."/>
            <person name="Nybo J.L."/>
            <person name="Theobald S."/>
            <person name="Kuo A."/>
            <person name="Bowyer P."/>
            <person name="Matsuda Y."/>
            <person name="Mondo S."/>
            <person name="Lyhne E.K."/>
            <person name="Kogle M.E."/>
            <person name="Clum A."/>
            <person name="Lipzen A."/>
            <person name="Salamov A."/>
            <person name="Ngan C.Y."/>
            <person name="Daum C."/>
            <person name="Chiniquy J."/>
            <person name="Barry K."/>
            <person name="LaButti K."/>
            <person name="Simmons B.A."/>
            <person name="Magnuson J.K."/>
            <person name="Mortensen U.H."/>
            <person name="Larsen T.O."/>
            <person name="Grigoriev I.V."/>
            <person name="Baker S.E."/>
            <person name="Andersen M.R."/>
            <person name="Nordberg H.P."/>
            <person name="Cantor M.N."/>
            <person name="Hua S.X."/>
        </authorList>
    </citation>
    <scope>NUCLEOTIDE SEQUENCE [LARGE SCALE GENOMIC DNA]</scope>
    <source>
        <strain evidence="7 8">CBS 102.13</strain>
    </source>
</reference>
<dbReference type="GO" id="GO:0000981">
    <property type="term" value="F:DNA-binding transcription factor activity, RNA polymerase II-specific"/>
    <property type="evidence" value="ECO:0007669"/>
    <property type="project" value="InterPro"/>
</dbReference>
<dbReference type="AlphaFoldDB" id="A0A2I2F9Y9"/>
<proteinExistence type="predicted"/>
<dbReference type="InterPro" id="IPR001138">
    <property type="entry name" value="Zn2Cys6_DnaBD"/>
</dbReference>
<dbReference type="PANTHER" id="PTHR47655">
    <property type="entry name" value="QUINIC ACID UTILIZATION ACTIVATOR"/>
    <property type="match status" value="1"/>
</dbReference>
<name>A0A2I2F9Y9_ASPCN</name>
<evidence type="ECO:0000256" key="2">
    <source>
        <dbReference type="ARBA" id="ARBA00023125"/>
    </source>
</evidence>
<dbReference type="CDD" id="cd00067">
    <property type="entry name" value="GAL4"/>
    <property type="match status" value="1"/>
</dbReference>
<dbReference type="STRING" id="41067.A0A2I2F9Y9"/>
<evidence type="ECO:0000259" key="6">
    <source>
        <dbReference type="PROSITE" id="PS50048"/>
    </source>
</evidence>
<keyword evidence="8" id="KW-1185">Reference proteome</keyword>
<dbReference type="GO" id="GO:0009893">
    <property type="term" value="P:positive regulation of metabolic process"/>
    <property type="evidence" value="ECO:0007669"/>
    <property type="project" value="UniProtKB-ARBA"/>
</dbReference>
<keyword evidence="1" id="KW-0805">Transcription regulation</keyword>
<dbReference type="Proteomes" id="UP000234585">
    <property type="component" value="Unassembled WGS sequence"/>
</dbReference>
<dbReference type="GO" id="GO:0003677">
    <property type="term" value="F:DNA binding"/>
    <property type="evidence" value="ECO:0007669"/>
    <property type="project" value="UniProtKB-KW"/>
</dbReference>
<feature type="compositionally biased region" description="Low complexity" evidence="5">
    <location>
        <begin position="184"/>
        <end position="193"/>
    </location>
</feature>
<dbReference type="Gene3D" id="4.10.240.10">
    <property type="entry name" value="Zn(2)-C6 fungal-type DNA-binding domain"/>
    <property type="match status" value="1"/>
</dbReference>
<dbReference type="GO" id="GO:0008270">
    <property type="term" value="F:zinc ion binding"/>
    <property type="evidence" value="ECO:0007669"/>
    <property type="project" value="InterPro"/>
</dbReference>
<dbReference type="EMBL" id="KZ559143">
    <property type="protein sequence ID" value="PLB37441.1"/>
    <property type="molecule type" value="Genomic_DNA"/>
</dbReference>
<dbReference type="SMART" id="SM00066">
    <property type="entry name" value="GAL4"/>
    <property type="match status" value="1"/>
</dbReference>
<keyword evidence="4" id="KW-0539">Nucleus</keyword>
<dbReference type="InterPro" id="IPR036864">
    <property type="entry name" value="Zn2-C6_fun-type_DNA-bd_sf"/>
</dbReference>
<protein>
    <recommendedName>
        <fullName evidence="6">Zn(2)-C6 fungal-type domain-containing protein</fullName>
    </recommendedName>
</protein>
<evidence type="ECO:0000256" key="1">
    <source>
        <dbReference type="ARBA" id="ARBA00023015"/>
    </source>
</evidence>
<evidence type="ECO:0000256" key="4">
    <source>
        <dbReference type="ARBA" id="ARBA00023242"/>
    </source>
</evidence>
<dbReference type="PROSITE" id="PS50048">
    <property type="entry name" value="ZN2_CY6_FUNGAL_2"/>
    <property type="match status" value="1"/>
</dbReference>
<organism evidence="7 8">
    <name type="scientific">Aspergillus candidus</name>
    <dbReference type="NCBI Taxonomy" id="41067"/>
    <lineage>
        <taxon>Eukaryota</taxon>
        <taxon>Fungi</taxon>
        <taxon>Dikarya</taxon>
        <taxon>Ascomycota</taxon>
        <taxon>Pezizomycotina</taxon>
        <taxon>Eurotiomycetes</taxon>
        <taxon>Eurotiomycetidae</taxon>
        <taxon>Eurotiales</taxon>
        <taxon>Aspergillaceae</taxon>
        <taxon>Aspergillus</taxon>
        <taxon>Aspergillus subgen. Circumdati</taxon>
    </lineage>
</organism>
<accession>A0A2I2F9Y9</accession>
<keyword evidence="3" id="KW-0804">Transcription</keyword>
<dbReference type="Pfam" id="PF00172">
    <property type="entry name" value="Zn_clus"/>
    <property type="match status" value="1"/>
</dbReference>
<evidence type="ECO:0000313" key="8">
    <source>
        <dbReference type="Proteomes" id="UP000234585"/>
    </source>
</evidence>
<keyword evidence="2" id="KW-0238">DNA-binding</keyword>
<dbReference type="OrthoDB" id="4151048at2759"/>
<dbReference type="InterPro" id="IPR052783">
    <property type="entry name" value="Metabolic/Drug-Res_Regulator"/>
</dbReference>
<dbReference type="PROSITE" id="PS00463">
    <property type="entry name" value="ZN2_CY6_FUNGAL_1"/>
    <property type="match status" value="1"/>
</dbReference>
<dbReference type="RefSeq" id="XP_024671453.1">
    <property type="nucleotide sequence ID" value="XM_024818865.1"/>
</dbReference>
<gene>
    <name evidence="7" type="ORF">BDW47DRAFT_38068</name>
</gene>
<evidence type="ECO:0000313" key="7">
    <source>
        <dbReference type="EMBL" id="PLB37441.1"/>
    </source>
</evidence>
<feature type="domain" description="Zn(2)-C6 fungal-type" evidence="6">
    <location>
        <begin position="61"/>
        <end position="90"/>
    </location>
</feature>
<dbReference type="SUPFAM" id="SSF57701">
    <property type="entry name" value="Zn2/Cys6 DNA-binding domain"/>
    <property type="match status" value="1"/>
</dbReference>
<feature type="compositionally biased region" description="Pro residues" evidence="5">
    <location>
        <begin position="194"/>
        <end position="204"/>
    </location>
</feature>
<feature type="region of interest" description="Disordered" evidence="5">
    <location>
        <begin position="184"/>
        <end position="272"/>
    </location>
</feature>
<evidence type="ECO:0000256" key="3">
    <source>
        <dbReference type="ARBA" id="ARBA00023163"/>
    </source>
</evidence>
<dbReference type="PANTHER" id="PTHR47655:SF4">
    <property type="entry name" value="ZN(II)2CYS6 TRANSCRIPTION FACTOR (EUROFUNG)"/>
    <property type="match status" value="1"/>
</dbReference>